<dbReference type="AlphaFoldDB" id="A0A1E5W9P1"/>
<keyword evidence="2" id="KW-1185">Reference proteome</keyword>
<evidence type="ECO:0000313" key="2">
    <source>
        <dbReference type="Proteomes" id="UP000095767"/>
    </source>
</evidence>
<protein>
    <submittedName>
        <fullName evidence="1">Uncharacterized protein</fullName>
    </submittedName>
</protein>
<name>A0A1E5W9P1_9POAL</name>
<organism evidence="1 2">
    <name type="scientific">Dichanthelium oligosanthes</name>
    <dbReference type="NCBI Taxonomy" id="888268"/>
    <lineage>
        <taxon>Eukaryota</taxon>
        <taxon>Viridiplantae</taxon>
        <taxon>Streptophyta</taxon>
        <taxon>Embryophyta</taxon>
        <taxon>Tracheophyta</taxon>
        <taxon>Spermatophyta</taxon>
        <taxon>Magnoliopsida</taxon>
        <taxon>Liliopsida</taxon>
        <taxon>Poales</taxon>
        <taxon>Poaceae</taxon>
        <taxon>PACMAD clade</taxon>
        <taxon>Panicoideae</taxon>
        <taxon>Panicodae</taxon>
        <taxon>Paniceae</taxon>
        <taxon>Dichantheliinae</taxon>
        <taxon>Dichanthelium</taxon>
    </lineage>
</organism>
<accession>A0A1E5W9P1</accession>
<dbReference type="Proteomes" id="UP000095767">
    <property type="component" value="Unassembled WGS sequence"/>
</dbReference>
<reference evidence="1 2" key="1">
    <citation type="submission" date="2016-09" db="EMBL/GenBank/DDBJ databases">
        <title>The draft genome of Dichanthelium oligosanthes: A C3 panicoid grass species.</title>
        <authorList>
            <person name="Studer A.J."/>
            <person name="Schnable J.C."/>
            <person name="Brutnell T.P."/>
        </authorList>
    </citation>
    <scope>NUCLEOTIDE SEQUENCE [LARGE SCALE GENOMIC DNA]</scope>
    <source>
        <strain evidence="2">cv. Kellogg 1175</strain>
        <tissue evidence="1">Leaf</tissue>
    </source>
</reference>
<gene>
    <name evidence="1" type="ORF">BAE44_0004879</name>
</gene>
<feature type="non-terminal residue" evidence="1">
    <location>
        <position position="1"/>
    </location>
</feature>
<evidence type="ECO:0000313" key="1">
    <source>
        <dbReference type="EMBL" id="OEL34102.1"/>
    </source>
</evidence>
<dbReference type="EMBL" id="LWDX02016499">
    <property type="protein sequence ID" value="OEL34102.1"/>
    <property type="molecule type" value="Genomic_DNA"/>
</dbReference>
<proteinExistence type="predicted"/>
<comment type="caution">
    <text evidence="1">The sequence shown here is derived from an EMBL/GenBank/DDBJ whole genome shotgun (WGS) entry which is preliminary data.</text>
</comment>
<sequence length="87" mass="9379">LPPASIDHGRVGSYWYHGGTRAYFDDRRQYRKMTMECVKPPCAASQGGTTVVNNLGARPSQPVAGGVNVNLGARQLDRVQCACVVSN</sequence>